<keyword evidence="2" id="KW-1185">Reference proteome</keyword>
<gene>
    <name evidence="1" type="ORF">LOKG_00075</name>
</gene>
<dbReference type="GeneID" id="15011544"/>
<dbReference type="Proteomes" id="UP000201389">
    <property type="component" value="Segment"/>
</dbReference>
<evidence type="ECO:0000313" key="2">
    <source>
        <dbReference type="Proteomes" id="UP000201389"/>
    </source>
</evidence>
<evidence type="ECO:0000313" key="1">
    <source>
        <dbReference type="EMBL" id="AGH31511.1"/>
    </source>
</evidence>
<name>M4QP59_9CAUD</name>
<reference evidence="1 2" key="1">
    <citation type="submission" date="2010-10" db="EMBL/GenBank/DDBJ databases">
        <title>The Genome Sequence of Loktanella phage pCB2051-A.</title>
        <authorList>
            <consortium name="The Broad Institute Genome Sequencing Platform"/>
            <person name="Henn M.R."/>
            <person name="Buchan A."/>
            <person name="Levin J."/>
            <person name="Malboeuf C."/>
            <person name="Casali M."/>
            <person name="Russ C."/>
            <person name="Lennon N."/>
            <person name="Chapman S.B."/>
            <person name="Erlich R."/>
            <person name="Young S.K."/>
            <person name="Yandava C."/>
            <person name="Zeng Q."/>
            <person name="Alvarado L."/>
            <person name="Anderson S."/>
            <person name="Berlin A."/>
            <person name="Chen Z."/>
            <person name="Freedman E."/>
            <person name="Gellesch M."/>
            <person name="Goldberg J."/>
            <person name="Green L."/>
            <person name="Griggs A."/>
            <person name="Gujja S."/>
            <person name="Heilman E.R."/>
            <person name="Heiman D."/>
            <person name="Hollinger A."/>
            <person name="Howarth C."/>
            <person name="Larson L."/>
            <person name="Mehta T."/>
            <person name="Pearson M."/>
            <person name="Roberts A."/>
            <person name="Ryan E."/>
            <person name="Saif S."/>
            <person name="Shea T."/>
            <person name="Shenoy N."/>
            <person name="Sisk P."/>
            <person name="Stolte C."/>
            <person name="Sykes S."/>
            <person name="White J."/>
            <person name="Haas B."/>
            <person name="Nusbaum C."/>
            <person name="Birren B."/>
        </authorList>
    </citation>
    <scope>NUCLEOTIDE SEQUENCE [LARGE SCALE GENOMIC DNA]</scope>
    <source>
        <strain evidence="2">pCB2051-A</strain>
    </source>
</reference>
<dbReference type="EMBL" id="HQ632859">
    <property type="protein sequence ID" value="AGH31511.1"/>
    <property type="molecule type" value="Genomic_DNA"/>
</dbReference>
<dbReference type="RefSeq" id="YP_007674971.1">
    <property type="nucleotide sequence ID" value="NC_020853.1"/>
</dbReference>
<dbReference type="KEGG" id="vg:15011544"/>
<sequence length="219" mass="24195">MKYFDITPTPEFTAMLKRMAESQRKVEQLFGIPNLSETEPNCATGQSCQMGPHGPGGSIQCQYCGAVPEAATKPFDCLPLDLGPDWTSLKPEDEVQPSLLEVSDEVKKFLDGAIGCVEANSFERMSLYGDFDKAADDWKDNTSGLGITLGMVAKMPVCISLNSAVVNGHKIIFYSATSVMVDWRMVTDWLKAHMPETAFKDERLNKVDAMNFHNVFPRG</sequence>
<accession>M4QP59</accession>
<organism evidence="1 2">
    <name type="scientific">Loktanella phage pCB2051-A</name>
    <dbReference type="NCBI Taxonomy" id="754044"/>
    <lineage>
        <taxon>Viruses</taxon>
        <taxon>Duplodnaviria</taxon>
        <taxon>Heunggongvirae</taxon>
        <taxon>Uroviricota</taxon>
        <taxon>Caudoviricetes</taxon>
        <taxon>Casjensviridae</taxon>
        <taxon>Broinstvirus</taxon>
        <taxon>Broinstvirus pCB2051A</taxon>
    </lineage>
</organism>
<proteinExistence type="predicted"/>
<protein>
    <submittedName>
        <fullName evidence="1">Uncharacterized protein</fullName>
    </submittedName>
</protein>
<dbReference type="OrthoDB" id="37550at10239"/>